<dbReference type="Proteomes" id="UP000021210">
    <property type="component" value="Unassembled WGS sequence"/>
</dbReference>
<evidence type="ECO:0000313" key="2">
    <source>
        <dbReference type="EMBL" id="EUA62207.1"/>
    </source>
</evidence>
<reference evidence="2 3" key="1">
    <citation type="submission" date="2013-12" db="EMBL/GenBank/DDBJ databases">
        <authorList>
            <person name="Zelazny A."/>
            <person name="Olivier K."/>
            <person name="Holland S."/>
            <person name="Lenaerts A."/>
            <person name="Ordway D."/>
            <person name="DeGroote M.A."/>
            <person name="Parker T."/>
            <person name="Sizemore C."/>
            <person name="Tallon L.J."/>
            <person name="Sadzewicz L.K."/>
            <person name="Sengamalay N."/>
            <person name="Fraser C.M."/>
            <person name="Hine E."/>
            <person name="Shefchek K.A."/>
            <person name="Das S.P."/>
            <person name="Tettelin H."/>
        </authorList>
    </citation>
    <scope>NUCLEOTIDE SEQUENCE [LARGE SCALE GENOMIC DNA]</scope>
    <source>
        <strain evidence="2 3">1948</strain>
    </source>
</reference>
<comment type="caution">
    <text evidence="2">The sequence shown here is derived from an EMBL/GenBank/DDBJ whole genome shotgun (WGS) entry which is preliminary data.</text>
</comment>
<gene>
    <name evidence="2" type="ORF">I542_2354</name>
</gene>
<protein>
    <submittedName>
        <fullName evidence="2">Uncharacterized protein</fullName>
    </submittedName>
</protein>
<proteinExistence type="predicted"/>
<organism evidence="2 3">
    <name type="scientific">Mycobacteroides abscessus 1948</name>
    <dbReference type="NCBI Taxonomy" id="1299323"/>
    <lineage>
        <taxon>Bacteria</taxon>
        <taxon>Bacillati</taxon>
        <taxon>Actinomycetota</taxon>
        <taxon>Actinomycetes</taxon>
        <taxon>Mycobacteriales</taxon>
        <taxon>Mycobacteriaceae</taxon>
        <taxon>Mycobacteroides</taxon>
        <taxon>Mycobacteroides abscessus</taxon>
    </lineage>
</organism>
<evidence type="ECO:0000313" key="3">
    <source>
        <dbReference type="Proteomes" id="UP000021210"/>
    </source>
</evidence>
<name>A0A829QHC5_9MYCO</name>
<dbReference type="EMBL" id="JAOH01000002">
    <property type="protein sequence ID" value="EUA62207.1"/>
    <property type="molecule type" value="Genomic_DNA"/>
</dbReference>
<feature type="region of interest" description="Disordered" evidence="1">
    <location>
        <begin position="44"/>
        <end position="63"/>
    </location>
</feature>
<accession>A0A829QHC5</accession>
<sequence length="63" mass="7037">MYFLGHLRATSLSSTSGYRSPVSNHTYGIHAFNHPYRHERLDTHTGAHHAQLACQPGPDPEPI</sequence>
<dbReference type="AlphaFoldDB" id="A0A829QHC5"/>
<evidence type="ECO:0000256" key="1">
    <source>
        <dbReference type="SAM" id="MobiDB-lite"/>
    </source>
</evidence>